<dbReference type="Proteomes" id="UP000735874">
    <property type="component" value="Unassembled WGS sequence"/>
</dbReference>
<name>A0A329RW93_9STRA</name>
<keyword evidence="5" id="KW-0436">Ligase</keyword>
<sequence>MLAARRLLTRPGPALPSRFFASNSSGQMQILETVDTFRQARRALPPNATLGLVPTMGGLHEGHMSLVKQARSLCDFVAASIFVNPAQFGPNEDYSKYPRTFEKDVALLEEQGVDLVFFPSADEMYSPHHSCYVDPEGFDDLVEGRCRKGHFRGVATVVTKLFNIVQPTHAFFGQKDAAQVVLIKRMVSDLNIPVQINVVPIVREADGLALSTRNQYLSSVERKAASVLHRGLAHAQDLFQQAKKDGKSTIDAATLRDAVCQEYEREPLVTAIDYVSVGSKHTMQEMSEVDTVEGAIISVAVKLGQCRLIDNIVV</sequence>
<dbReference type="InterPro" id="IPR003721">
    <property type="entry name" value="Pantoate_ligase"/>
</dbReference>
<organism evidence="17 18">
    <name type="scientific">Phytophthora cactorum</name>
    <dbReference type="NCBI Taxonomy" id="29920"/>
    <lineage>
        <taxon>Eukaryota</taxon>
        <taxon>Sar</taxon>
        <taxon>Stramenopiles</taxon>
        <taxon>Oomycota</taxon>
        <taxon>Peronosporomycetes</taxon>
        <taxon>Peronosporales</taxon>
        <taxon>Peronosporaceae</taxon>
        <taxon>Phytophthora</taxon>
    </lineage>
</organism>
<dbReference type="VEuPathDB" id="FungiDB:PC110_g16171"/>
<evidence type="ECO:0000313" key="18">
    <source>
        <dbReference type="Proteomes" id="UP000251314"/>
    </source>
</evidence>
<dbReference type="EMBL" id="RCMK01001161">
    <property type="protein sequence ID" value="KAG2900444.1"/>
    <property type="molecule type" value="Genomic_DNA"/>
</dbReference>
<evidence type="ECO:0000313" key="12">
    <source>
        <dbReference type="EMBL" id="KAG2850574.1"/>
    </source>
</evidence>
<dbReference type="AlphaFoldDB" id="A0A329RW93"/>
<dbReference type="Proteomes" id="UP000697107">
    <property type="component" value="Unassembled WGS sequence"/>
</dbReference>
<evidence type="ECO:0000313" key="17">
    <source>
        <dbReference type="EMBL" id="RAW27428.1"/>
    </source>
</evidence>
<dbReference type="Gene3D" id="3.30.1300.10">
    <property type="entry name" value="Pantoate-beta-alanine ligase, C-terminal domain"/>
    <property type="match status" value="1"/>
</dbReference>
<reference evidence="17 18" key="1">
    <citation type="submission" date="2018-01" db="EMBL/GenBank/DDBJ databases">
        <title>Draft genome of the strawberry crown rot pathogen Phytophthora cactorum.</title>
        <authorList>
            <person name="Armitage A.D."/>
            <person name="Lysoe E."/>
            <person name="Nellist C.F."/>
            <person name="Harrison R.J."/>
            <person name="Brurberg M.B."/>
        </authorList>
    </citation>
    <scope>NUCLEOTIDE SEQUENCE [LARGE SCALE GENOMIC DNA]</scope>
    <source>
        <strain evidence="17 18">10300</strain>
    </source>
</reference>
<dbReference type="Proteomes" id="UP000760860">
    <property type="component" value="Unassembled WGS sequence"/>
</dbReference>
<dbReference type="CDD" id="cd00560">
    <property type="entry name" value="PanC"/>
    <property type="match status" value="1"/>
</dbReference>
<reference evidence="12" key="2">
    <citation type="submission" date="2018-10" db="EMBL/GenBank/DDBJ databases">
        <title>Effector identification in a new, highly contiguous assembly of the strawberry crown rot pathogen Phytophthora cactorum.</title>
        <authorList>
            <person name="Armitage A.D."/>
            <person name="Nellist C.F."/>
            <person name="Bates H."/>
            <person name="Vickerstaff R.J."/>
            <person name="Harrison R.J."/>
        </authorList>
    </citation>
    <scope>NUCLEOTIDE SEQUENCE</scope>
    <source>
        <strain evidence="12">15-7</strain>
        <strain evidence="14">4032</strain>
        <strain evidence="13">4040</strain>
        <strain evidence="15">P415</strain>
        <strain evidence="16">P421</strain>
    </source>
</reference>
<evidence type="ECO:0000256" key="9">
    <source>
        <dbReference type="ARBA" id="ARBA00029902"/>
    </source>
</evidence>
<dbReference type="FunFam" id="3.30.1300.10:FF:000015">
    <property type="match status" value="1"/>
</dbReference>
<dbReference type="InterPro" id="IPR014729">
    <property type="entry name" value="Rossmann-like_a/b/a_fold"/>
</dbReference>
<evidence type="ECO:0000256" key="11">
    <source>
        <dbReference type="ARBA" id="ARBA00048258"/>
    </source>
</evidence>
<comment type="pathway">
    <text evidence="1">Cofactor biosynthesis; (R)-pantothenate biosynthesis; (R)-pantothenate from (R)-pantoate and beta-alanine: step 1/1.</text>
</comment>
<evidence type="ECO:0000256" key="6">
    <source>
        <dbReference type="ARBA" id="ARBA00022655"/>
    </source>
</evidence>
<proteinExistence type="inferred from homology"/>
<dbReference type="InterPro" id="IPR042176">
    <property type="entry name" value="Pantoate_ligase_C"/>
</dbReference>
<evidence type="ECO:0000256" key="8">
    <source>
        <dbReference type="ARBA" id="ARBA00022840"/>
    </source>
</evidence>
<dbReference type="GO" id="GO:0015940">
    <property type="term" value="P:pantothenate biosynthetic process"/>
    <property type="evidence" value="ECO:0007669"/>
    <property type="project" value="UniProtKB-UniPathway"/>
</dbReference>
<comment type="catalytic activity">
    <reaction evidence="11">
        <text>(R)-pantoate + beta-alanine + ATP = (R)-pantothenate + AMP + diphosphate + H(+)</text>
        <dbReference type="Rhea" id="RHEA:10912"/>
        <dbReference type="ChEBI" id="CHEBI:15378"/>
        <dbReference type="ChEBI" id="CHEBI:15980"/>
        <dbReference type="ChEBI" id="CHEBI:29032"/>
        <dbReference type="ChEBI" id="CHEBI:30616"/>
        <dbReference type="ChEBI" id="CHEBI:33019"/>
        <dbReference type="ChEBI" id="CHEBI:57966"/>
        <dbReference type="ChEBI" id="CHEBI:456215"/>
        <dbReference type="EC" id="6.3.2.1"/>
    </reaction>
</comment>
<evidence type="ECO:0000256" key="2">
    <source>
        <dbReference type="ARBA" id="ARBA00009256"/>
    </source>
</evidence>
<dbReference type="PANTHER" id="PTHR21299:SF1">
    <property type="entry name" value="PANTOATE--BETA-ALANINE LIGASE"/>
    <property type="match status" value="1"/>
</dbReference>
<evidence type="ECO:0000313" key="14">
    <source>
        <dbReference type="EMBL" id="KAG2943905.1"/>
    </source>
</evidence>
<accession>A0A329RW93</accession>
<dbReference type="GO" id="GO:0004592">
    <property type="term" value="F:pantoate-beta-alanine ligase activity"/>
    <property type="evidence" value="ECO:0007669"/>
    <property type="project" value="UniProtKB-EC"/>
</dbReference>
<dbReference type="Pfam" id="PF02569">
    <property type="entry name" value="Pantoate_ligase"/>
    <property type="match status" value="1"/>
</dbReference>
<dbReference type="UniPathway" id="UPA00028">
    <property type="reaction ID" value="UER00005"/>
</dbReference>
<dbReference type="NCBIfam" id="TIGR00125">
    <property type="entry name" value="cyt_tran_rel"/>
    <property type="match status" value="1"/>
</dbReference>
<dbReference type="EC" id="6.3.2.1" evidence="3"/>
<keyword evidence="8" id="KW-0067">ATP-binding</keyword>
<comment type="caution">
    <text evidence="17">The sequence shown here is derived from an EMBL/GenBank/DDBJ whole genome shotgun (WGS) entry which is preliminary data.</text>
</comment>
<evidence type="ECO:0000256" key="7">
    <source>
        <dbReference type="ARBA" id="ARBA00022741"/>
    </source>
</evidence>
<dbReference type="NCBIfam" id="TIGR00018">
    <property type="entry name" value="panC"/>
    <property type="match status" value="1"/>
</dbReference>
<dbReference type="FunFam" id="3.40.50.620:FF:000013">
    <property type="entry name" value="Pantothenate synthetase"/>
    <property type="match status" value="1"/>
</dbReference>
<dbReference type="Proteomes" id="UP000251314">
    <property type="component" value="Unassembled WGS sequence"/>
</dbReference>
<dbReference type="SUPFAM" id="SSF52374">
    <property type="entry name" value="Nucleotidylyl transferase"/>
    <property type="match status" value="1"/>
</dbReference>
<keyword evidence="6" id="KW-0566">Pantothenate biosynthesis</keyword>
<dbReference type="EMBL" id="RCMG01000674">
    <property type="protein sequence ID" value="KAG2850574.1"/>
    <property type="molecule type" value="Genomic_DNA"/>
</dbReference>
<dbReference type="HAMAP" id="MF_00158">
    <property type="entry name" value="PanC"/>
    <property type="match status" value="1"/>
</dbReference>
<evidence type="ECO:0000256" key="10">
    <source>
        <dbReference type="ARBA" id="ARBA00032806"/>
    </source>
</evidence>
<dbReference type="Proteomes" id="UP000736787">
    <property type="component" value="Unassembled WGS sequence"/>
</dbReference>
<evidence type="ECO:0000256" key="1">
    <source>
        <dbReference type="ARBA" id="ARBA00004990"/>
    </source>
</evidence>
<dbReference type="OrthoDB" id="2020436at2759"/>
<evidence type="ECO:0000313" key="16">
    <source>
        <dbReference type="EMBL" id="KAG3212700.1"/>
    </source>
</evidence>
<dbReference type="GO" id="GO:0005524">
    <property type="term" value="F:ATP binding"/>
    <property type="evidence" value="ECO:0007669"/>
    <property type="project" value="UniProtKB-KW"/>
</dbReference>
<dbReference type="EMBL" id="MJFZ01000564">
    <property type="protein sequence ID" value="RAW27428.1"/>
    <property type="molecule type" value="Genomic_DNA"/>
</dbReference>
<gene>
    <name evidence="17" type="ORF">PC110_g16171</name>
    <name evidence="12" type="ORF">PC113_g16670</name>
    <name evidence="14" type="ORF">PC115_g575</name>
    <name evidence="13" type="ORF">PC117_g21980</name>
    <name evidence="15" type="ORF">PC118_g16485</name>
    <name evidence="16" type="ORF">PC129_g16347</name>
</gene>
<dbReference type="STRING" id="29920.A0A329RW93"/>
<dbReference type="EMBL" id="RCMI01000006">
    <property type="protein sequence ID" value="KAG2943905.1"/>
    <property type="molecule type" value="Genomic_DNA"/>
</dbReference>
<dbReference type="EMBL" id="RCMV01000807">
    <property type="protein sequence ID" value="KAG3212700.1"/>
    <property type="molecule type" value="Genomic_DNA"/>
</dbReference>
<dbReference type="PANTHER" id="PTHR21299">
    <property type="entry name" value="CYTIDYLATE KINASE/PANTOATE-BETA-ALANINE LIGASE"/>
    <property type="match status" value="1"/>
</dbReference>
<evidence type="ECO:0000256" key="4">
    <source>
        <dbReference type="ARBA" id="ARBA00015647"/>
    </source>
</evidence>
<keyword evidence="18" id="KW-1185">Reference proteome</keyword>
<dbReference type="InterPro" id="IPR004821">
    <property type="entry name" value="Cyt_trans-like"/>
</dbReference>
<evidence type="ECO:0000313" key="15">
    <source>
        <dbReference type="EMBL" id="KAG2971080.1"/>
    </source>
</evidence>
<protein>
    <recommendedName>
        <fullName evidence="4">Pantoate--beta-alanine ligase</fullName>
        <ecNumber evidence="3">6.3.2.1</ecNumber>
    </recommendedName>
    <alternativeName>
        <fullName evidence="10">Pantoate-activating enzyme</fullName>
    </alternativeName>
    <alternativeName>
        <fullName evidence="9">Pantothenate synthetase</fullName>
    </alternativeName>
</protein>
<keyword evidence="7" id="KW-0547">Nucleotide-binding</keyword>
<evidence type="ECO:0000256" key="3">
    <source>
        <dbReference type="ARBA" id="ARBA00012219"/>
    </source>
</evidence>
<evidence type="ECO:0000256" key="5">
    <source>
        <dbReference type="ARBA" id="ARBA00022598"/>
    </source>
</evidence>
<evidence type="ECO:0000313" key="13">
    <source>
        <dbReference type="EMBL" id="KAG2900444.1"/>
    </source>
</evidence>
<comment type="similarity">
    <text evidence="2">Belongs to the pantothenate synthetase family.</text>
</comment>
<dbReference type="Proteomes" id="UP000774804">
    <property type="component" value="Unassembled WGS sequence"/>
</dbReference>
<dbReference type="Gene3D" id="3.40.50.620">
    <property type="entry name" value="HUPs"/>
    <property type="match status" value="1"/>
</dbReference>
<dbReference type="EMBL" id="RCML01000688">
    <property type="protein sequence ID" value="KAG2971080.1"/>
    <property type="molecule type" value="Genomic_DNA"/>
</dbReference>